<feature type="region of interest" description="Disordered" evidence="1">
    <location>
        <begin position="330"/>
        <end position="394"/>
    </location>
</feature>
<name>A0A6A1V495_9ROSI</name>
<feature type="compositionally biased region" description="Basic and acidic residues" evidence="1">
    <location>
        <begin position="303"/>
        <end position="315"/>
    </location>
</feature>
<evidence type="ECO:0000313" key="3">
    <source>
        <dbReference type="Proteomes" id="UP000516437"/>
    </source>
</evidence>
<feature type="compositionally biased region" description="Polar residues" evidence="1">
    <location>
        <begin position="72"/>
        <end position="84"/>
    </location>
</feature>
<dbReference type="Pfam" id="PF06273">
    <property type="entry name" value="eIF-4B"/>
    <property type="match status" value="1"/>
</dbReference>
<keyword evidence="3" id="KW-1185">Reference proteome</keyword>
<evidence type="ECO:0000313" key="2">
    <source>
        <dbReference type="EMBL" id="KAB1207589.1"/>
    </source>
</evidence>
<feature type="compositionally biased region" description="Basic and acidic residues" evidence="1">
    <location>
        <begin position="100"/>
        <end position="110"/>
    </location>
</feature>
<comment type="caution">
    <text evidence="2">The sequence shown here is derived from an EMBL/GenBank/DDBJ whole genome shotgun (WGS) entry which is preliminary data.</text>
</comment>
<dbReference type="OrthoDB" id="48651at2759"/>
<dbReference type="Proteomes" id="UP000516437">
    <property type="component" value="Chromosome 7"/>
</dbReference>
<dbReference type="PANTHER" id="PTHR32091">
    <property type="entry name" value="EUKARYOTIC TRANSLATION INITIATION FACTOR 4B"/>
    <property type="match status" value="1"/>
</dbReference>
<feature type="compositionally biased region" description="Polar residues" evidence="1">
    <location>
        <begin position="200"/>
        <end position="218"/>
    </location>
</feature>
<dbReference type="PANTHER" id="PTHR32091:SF17">
    <property type="entry name" value="EUKARYOTIC TRANSLATION INITIATION FACTOR 4B3"/>
    <property type="match status" value="1"/>
</dbReference>
<protein>
    <recommendedName>
        <fullName evidence="4">Eukaryotic translation initiation factor 4B3</fullName>
    </recommendedName>
</protein>
<sequence length="394" mass="42267">MAATVSPWAKPGAWALDSEQHEAELQQQQEDNQQNSGTIGEPLADFPSLSAAAATKPKKKKGQTVSLAEFSAKTSQPSQQQPRGPTNEEVLSLPTGPRLRSQEELERDRNGLGGGFRSYGSNGSYKNRDDSSNSRWGSSRASDEPRRNGSFNRDSGDKELAPSRADEIDDWAAAKKSTVGNNGFDRRERGGGGGGGGGFFSSQSRADDSNNWGSNKSFVPSMDGRRSSGERKVGFASNGGADSDSWAKNKREVSTGGGNVIERPRLNLQPRTLPVSNGEKQDGAGAETVSKPSRGPNPFGLARPREDVLAEKGQDYKKIDDQLEAMKIKETAEKTDRSSSFGKRAFGLGNGRVADAEDNRTWRKPESIENGPQSAEIEDGPGEEKSGDLTSAEV</sequence>
<dbReference type="InterPro" id="IPR010433">
    <property type="entry name" value="EIF-4B_pln"/>
</dbReference>
<feature type="compositionally biased region" description="Basic and acidic residues" evidence="1">
    <location>
        <begin position="354"/>
        <end position="367"/>
    </location>
</feature>
<dbReference type="GO" id="GO:0003729">
    <property type="term" value="F:mRNA binding"/>
    <property type="evidence" value="ECO:0007669"/>
    <property type="project" value="TreeGrafter"/>
</dbReference>
<feature type="compositionally biased region" description="Basic and acidic residues" evidence="1">
    <location>
        <begin position="223"/>
        <end position="233"/>
    </location>
</feature>
<feature type="compositionally biased region" description="Low complexity" evidence="1">
    <location>
        <begin position="25"/>
        <end position="35"/>
    </location>
</feature>
<accession>A0A6A1V495</accession>
<feature type="region of interest" description="Disordered" evidence="1">
    <location>
        <begin position="1"/>
        <end position="315"/>
    </location>
</feature>
<gene>
    <name evidence="2" type="ORF">CJ030_MR7G022891</name>
</gene>
<evidence type="ECO:0008006" key="4">
    <source>
        <dbReference type="Google" id="ProtNLM"/>
    </source>
</evidence>
<feature type="compositionally biased region" description="Basic and acidic residues" evidence="1">
    <location>
        <begin position="154"/>
        <end position="166"/>
    </location>
</feature>
<reference evidence="2 3" key="1">
    <citation type="journal article" date="2019" name="Plant Biotechnol. J.">
        <title>The red bayberry genome and genetic basis of sex determination.</title>
        <authorList>
            <person name="Jia H.M."/>
            <person name="Jia H.J."/>
            <person name="Cai Q.L."/>
            <person name="Wang Y."/>
            <person name="Zhao H.B."/>
            <person name="Yang W.F."/>
            <person name="Wang G.Y."/>
            <person name="Li Y.H."/>
            <person name="Zhan D.L."/>
            <person name="Shen Y.T."/>
            <person name="Niu Q.F."/>
            <person name="Chang L."/>
            <person name="Qiu J."/>
            <person name="Zhao L."/>
            <person name="Xie H.B."/>
            <person name="Fu W.Y."/>
            <person name="Jin J."/>
            <person name="Li X.W."/>
            <person name="Jiao Y."/>
            <person name="Zhou C.C."/>
            <person name="Tu T."/>
            <person name="Chai C.Y."/>
            <person name="Gao J.L."/>
            <person name="Fan L.J."/>
            <person name="van de Weg E."/>
            <person name="Wang J.Y."/>
            <person name="Gao Z.S."/>
        </authorList>
    </citation>
    <scope>NUCLEOTIDE SEQUENCE [LARGE SCALE GENOMIC DNA]</scope>
    <source>
        <tissue evidence="2">Leaves</tissue>
    </source>
</reference>
<dbReference type="GO" id="GO:0003743">
    <property type="term" value="F:translation initiation factor activity"/>
    <property type="evidence" value="ECO:0007669"/>
    <property type="project" value="InterPro"/>
</dbReference>
<evidence type="ECO:0000256" key="1">
    <source>
        <dbReference type="SAM" id="MobiDB-lite"/>
    </source>
</evidence>
<organism evidence="2 3">
    <name type="scientific">Morella rubra</name>
    <name type="common">Chinese bayberry</name>
    <dbReference type="NCBI Taxonomy" id="262757"/>
    <lineage>
        <taxon>Eukaryota</taxon>
        <taxon>Viridiplantae</taxon>
        <taxon>Streptophyta</taxon>
        <taxon>Embryophyta</taxon>
        <taxon>Tracheophyta</taxon>
        <taxon>Spermatophyta</taxon>
        <taxon>Magnoliopsida</taxon>
        <taxon>eudicotyledons</taxon>
        <taxon>Gunneridae</taxon>
        <taxon>Pentapetalae</taxon>
        <taxon>rosids</taxon>
        <taxon>fabids</taxon>
        <taxon>Fagales</taxon>
        <taxon>Myricaceae</taxon>
        <taxon>Morella</taxon>
    </lineage>
</organism>
<proteinExistence type="predicted"/>
<dbReference type="EMBL" id="RXIC02000025">
    <property type="protein sequence ID" value="KAB1207589.1"/>
    <property type="molecule type" value="Genomic_DNA"/>
</dbReference>
<dbReference type="AlphaFoldDB" id="A0A6A1V495"/>